<dbReference type="Gene3D" id="1.20.1280.50">
    <property type="match status" value="1"/>
</dbReference>
<evidence type="ECO:0000259" key="2">
    <source>
        <dbReference type="PROSITE" id="PS50181"/>
    </source>
</evidence>
<protein>
    <submittedName>
        <fullName evidence="3">Putative F-box only protein 15</fullName>
    </submittedName>
</protein>
<dbReference type="AlphaFoldDB" id="A0A2G8K0E5"/>
<feature type="compositionally biased region" description="Basic residues" evidence="1">
    <location>
        <begin position="49"/>
        <end position="59"/>
    </location>
</feature>
<dbReference type="PANTHER" id="PTHR46731">
    <property type="entry name" value="F-BOX ONLY PROTEIN 15"/>
    <property type="match status" value="1"/>
</dbReference>
<evidence type="ECO:0000313" key="4">
    <source>
        <dbReference type="Proteomes" id="UP000230750"/>
    </source>
</evidence>
<reference evidence="3 4" key="1">
    <citation type="journal article" date="2017" name="PLoS Biol.">
        <title>The sea cucumber genome provides insights into morphological evolution and visceral regeneration.</title>
        <authorList>
            <person name="Zhang X."/>
            <person name="Sun L."/>
            <person name="Yuan J."/>
            <person name="Sun Y."/>
            <person name="Gao Y."/>
            <person name="Zhang L."/>
            <person name="Li S."/>
            <person name="Dai H."/>
            <person name="Hamel J.F."/>
            <person name="Liu C."/>
            <person name="Yu Y."/>
            <person name="Liu S."/>
            <person name="Lin W."/>
            <person name="Guo K."/>
            <person name="Jin S."/>
            <person name="Xu P."/>
            <person name="Storey K.B."/>
            <person name="Huan P."/>
            <person name="Zhang T."/>
            <person name="Zhou Y."/>
            <person name="Zhang J."/>
            <person name="Lin C."/>
            <person name="Li X."/>
            <person name="Xing L."/>
            <person name="Huo D."/>
            <person name="Sun M."/>
            <person name="Wang L."/>
            <person name="Mercier A."/>
            <person name="Li F."/>
            <person name="Yang H."/>
            <person name="Xiang J."/>
        </authorList>
    </citation>
    <scope>NUCLEOTIDE SEQUENCE [LARGE SCALE GENOMIC DNA]</scope>
    <source>
        <strain evidence="3">Shaxun</strain>
        <tissue evidence="3">Muscle</tissue>
    </source>
</reference>
<dbReference type="Pfam" id="PF12937">
    <property type="entry name" value="F-box-like"/>
    <property type="match status" value="1"/>
</dbReference>
<sequence>MTNHQDKLNSYLRSLSLDSSSKAKKHGNHLSSVGFDKETPKVVTDSSKLKPKKASPKPKLNSLKRLKKKTHTVHDLPTEVLVNIFKLLTPHDLMTCSCVCQRWMELAGDDLLWQPLYKRFKLPQPGRPDSVYTIHAGIKWKAAFIERCIQRRNVRLKNLLKKKDPYTTLPANIDMMLKNFGVEWNLVFIDQNDTEHVYAHSDVFKFNTSVTIRWYSLEFLSLDNIQTIGFTAKAPILFEKDGLPVPGCPQKSSLLLRFPWTGKQDKVTAVEDETLKLHIIHPGVVIATWKDGGDIAFVSVCLHKFTLMERILFGHQTRIYQHNHNKPAADDVDNRYGLHDFQCNVELRQQRALCWTERFTGLHCSKEVIKDGVVRLNLIKTEKEQEHSHLNKKLCLPWKTDVFKGVFPNICILDMTLFDEFMEPFWCVSHPVQVRKEDSSQVSMLYHGDQFNIEYSDEIGQIDCQVVRDEDQGRDLITNLSLSIKMEAINSWFSTSYS</sequence>
<dbReference type="SUPFAM" id="SSF81383">
    <property type="entry name" value="F-box domain"/>
    <property type="match status" value="1"/>
</dbReference>
<dbReference type="EMBL" id="MRZV01001015">
    <property type="protein sequence ID" value="PIK41476.1"/>
    <property type="molecule type" value="Genomic_DNA"/>
</dbReference>
<accession>A0A2G8K0E5</accession>
<name>A0A2G8K0E5_STIJA</name>
<dbReference type="GO" id="GO:0019005">
    <property type="term" value="C:SCF ubiquitin ligase complex"/>
    <property type="evidence" value="ECO:0007669"/>
    <property type="project" value="TreeGrafter"/>
</dbReference>
<dbReference type="InterPro" id="IPR001810">
    <property type="entry name" value="F-box_dom"/>
</dbReference>
<organism evidence="3 4">
    <name type="scientific">Stichopus japonicus</name>
    <name type="common">Sea cucumber</name>
    <dbReference type="NCBI Taxonomy" id="307972"/>
    <lineage>
        <taxon>Eukaryota</taxon>
        <taxon>Metazoa</taxon>
        <taxon>Echinodermata</taxon>
        <taxon>Eleutherozoa</taxon>
        <taxon>Echinozoa</taxon>
        <taxon>Holothuroidea</taxon>
        <taxon>Aspidochirotacea</taxon>
        <taxon>Aspidochirotida</taxon>
        <taxon>Stichopodidae</taxon>
        <taxon>Apostichopus</taxon>
    </lineage>
</organism>
<dbReference type="InterPro" id="IPR036047">
    <property type="entry name" value="F-box-like_dom_sf"/>
</dbReference>
<dbReference type="STRING" id="307972.A0A2G8K0E5"/>
<feature type="region of interest" description="Disordered" evidence="1">
    <location>
        <begin position="18"/>
        <end position="59"/>
    </location>
</feature>
<gene>
    <name evidence="3" type="ORF">BSL78_21661</name>
</gene>
<comment type="caution">
    <text evidence="3">The sequence shown here is derived from an EMBL/GenBank/DDBJ whole genome shotgun (WGS) entry which is preliminary data.</text>
</comment>
<feature type="domain" description="F-box" evidence="2">
    <location>
        <begin position="70"/>
        <end position="116"/>
    </location>
</feature>
<dbReference type="OrthoDB" id="3219396at2759"/>
<dbReference type="PANTHER" id="PTHR46731:SF1">
    <property type="entry name" value="F-BOX ONLY PROTEIN 15"/>
    <property type="match status" value="1"/>
</dbReference>
<keyword evidence="4" id="KW-1185">Reference proteome</keyword>
<dbReference type="PROSITE" id="PS50181">
    <property type="entry name" value="FBOX"/>
    <property type="match status" value="1"/>
</dbReference>
<evidence type="ECO:0000313" key="3">
    <source>
        <dbReference type="EMBL" id="PIK41476.1"/>
    </source>
</evidence>
<dbReference type="SMART" id="SM00256">
    <property type="entry name" value="FBOX"/>
    <property type="match status" value="1"/>
</dbReference>
<evidence type="ECO:0000256" key="1">
    <source>
        <dbReference type="SAM" id="MobiDB-lite"/>
    </source>
</evidence>
<dbReference type="Proteomes" id="UP000230750">
    <property type="component" value="Unassembled WGS sequence"/>
</dbReference>
<proteinExistence type="predicted"/>